<dbReference type="Gene3D" id="3.30.60.30">
    <property type="match status" value="1"/>
</dbReference>
<dbReference type="SMART" id="SM00280">
    <property type="entry name" value="KAZAL"/>
    <property type="match status" value="1"/>
</dbReference>
<keyword evidence="4" id="KW-1185">Reference proteome</keyword>
<feature type="domain" description="Kazal-like" evidence="2">
    <location>
        <begin position="42"/>
        <end position="95"/>
    </location>
</feature>
<sequence length="102" mass="11173">MDKIYLVLYSVLLANVVFGLSIRHKRQNDNDELEDRTTTTQSPAVQNCIRSCPVTPEYNPVCGSNGNTYDNPGRLTCAQSCGVPVRLLRSSRCPTTTPAPTA</sequence>
<reference evidence="3 4" key="1">
    <citation type="submission" date="2017-07" db="EMBL/GenBank/DDBJ databases">
        <authorList>
            <person name="Talla V."/>
            <person name="Backstrom N."/>
        </authorList>
    </citation>
    <scope>NUCLEOTIDE SEQUENCE [LARGE SCALE GENOMIC DNA]</scope>
</reference>
<dbReference type="InterPro" id="IPR039932">
    <property type="entry name" value="Spink4-like"/>
</dbReference>
<dbReference type="PANTHER" id="PTHR21179">
    <property type="entry name" value="SERINE-TYPE ENDOPEPTIDASE INHIBITOR"/>
    <property type="match status" value="1"/>
</dbReference>
<evidence type="ECO:0000259" key="2">
    <source>
        <dbReference type="PROSITE" id="PS51465"/>
    </source>
</evidence>
<evidence type="ECO:0000313" key="3">
    <source>
        <dbReference type="EMBL" id="VVC92011.1"/>
    </source>
</evidence>
<feature type="signal peptide" evidence="1">
    <location>
        <begin position="1"/>
        <end position="19"/>
    </location>
</feature>
<dbReference type="InterPro" id="IPR002350">
    <property type="entry name" value="Kazal_dom"/>
</dbReference>
<evidence type="ECO:0000256" key="1">
    <source>
        <dbReference type="SAM" id="SignalP"/>
    </source>
</evidence>
<evidence type="ECO:0000313" key="4">
    <source>
        <dbReference type="Proteomes" id="UP000324832"/>
    </source>
</evidence>
<dbReference type="EMBL" id="FZQP02001182">
    <property type="protein sequence ID" value="VVC92011.1"/>
    <property type="molecule type" value="Genomic_DNA"/>
</dbReference>
<accession>A0A5E4Q3L7</accession>
<name>A0A5E4Q3L7_9NEOP</name>
<dbReference type="SUPFAM" id="SSF100895">
    <property type="entry name" value="Kazal-type serine protease inhibitors"/>
    <property type="match status" value="1"/>
</dbReference>
<dbReference type="InterPro" id="IPR036058">
    <property type="entry name" value="Kazal_dom_sf"/>
</dbReference>
<dbReference type="GO" id="GO:0004867">
    <property type="term" value="F:serine-type endopeptidase inhibitor activity"/>
    <property type="evidence" value="ECO:0007669"/>
    <property type="project" value="InterPro"/>
</dbReference>
<dbReference type="CDD" id="cd00104">
    <property type="entry name" value="KAZAL_FS"/>
    <property type="match status" value="1"/>
</dbReference>
<dbReference type="PROSITE" id="PS51465">
    <property type="entry name" value="KAZAL_2"/>
    <property type="match status" value="1"/>
</dbReference>
<dbReference type="AlphaFoldDB" id="A0A5E4Q3L7"/>
<proteinExistence type="predicted"/>
<feature type="chain" id="PRO_5022683190" description="Kazal-like domain-containing protein" evidence="1">
    <location>
        <begin position="20"/>
        <end position="102"/>
    </location>
</feature>
<dbReference type="PANTHER" id="PTHR21179:SF1">
    <property type="entry name" value="KAZ1-TYPE SERINE PROTEASE INHIBITOR-LIKE PROTEIN TYPE EPSILON-RELATED"/>
    <property type="match status" value="1"/>
</dbReference>
<dbReference type="Pfam" id="PF07648">
    <property type="entry name" value="Kazal_2"/>
    <property type="match status" value="1"/>
</dbReference>
<organism evidence="3 4">
    <name type="scientific">Leptidea sinapis</name>
    <dbReference type="NCBI Taxonomy" id="189913"/>
    <lineage>
        <taxon>Eukaryota</taxon>
        <taxon>Metazoa</taxon>
        <taxon>Ecdysozoa</taxon>
        <taxon>Arthropoda</taxon>
        <taxon>Hexapoda</taxon>
        <taxon>Insecta</taxon>
        <taxon>Pterygota</taxon>
        <taxon>Neoptera</taxon>
        <taxon>Endopterygota</taxon>
        <taxon>Lepidoptera</taxon>
        <taxon>Glossata</taxon>
        <taxon>Ditrysia</taxon>
        <taxon>Papilionoidea</taxon>
        <taxon>Pieridae</taxon>
        <taxon>Dismorphiinae</taxon>
        <taxon>Leptidea</taxon>
    </lineage>
</organism>
<dbReference type="Proteomes" id="UP000324832">
    <property type="component" value="Unassembled WGS sequence"/>
</dbReference>
<protein>
    <recommendedName>
        <fullName evidence="2">Kazal-like domain-containing protein</fullName>
    </recommendedName>
</protein>
<keyword evidence="1" id="KW-0732">Signal</keyword>
<gene>
    <name evidence="3" type="ORF">LSINAPIS_LOCUS4542</name>
</gene>